<keyword evidence="3 7" id="KW-1133">Transmembrane helix</keyword>
<feature type="transmembrane region" description="Helical" evidence="7">
    <location>
        <begin position="35"/>
        <end position="55"/>
    </location>
</feature>
<gene>
    <name evidence="7 9" type="primary">mltG</name>
    <name evidence="9" type="ORF">ACFOY7_13235</name>
</gene>
<evidence type="ECO:0000256" key="4">
    <source>
        <dbReference type="ARBA" id="ARBA00023136"/>
    </source>
</evidence>
<feature type="site" description="Important for catalytic activity" evidence="7">
    <location>
        <position position="268"/>
    </location>
</feature>
<dbReference type="NCBIfam" id="TIGR00247">
    <property type="entry name" value="endolytic transglycosylase MltG"/>
    <property type="match status" value="1"/>
</dbReference>
<keyword evidence="4 7" id="KW-0472">Membrane</keyword>
<evidence type="ECO:0000256" key="3">
    <source>
        <dbReference type="ARBA" id="ARBA00022989"/>
    </source>
</evidence>
<keyword evidence="6 7" id="KW-0961">Cell wall biogenesis/degradation</keyword>
<reference evidence="10" key="1">
    <citation type="journal article" date="2019" name="Int. J. Syst. Evol. Microbiol.">
        <title>The Global Catalogue of Microorganisms (GCM) 10K type strain sequencing project: providing services to taxonomists for standard genome sequencing and annotation.</title>
        <authorList>
            <consortium name="The Broad Institute Genomics Platform"/>
            <consortium name="The Broad Institute Genome Sequencing Center for Infectious Disease"/>
            <person name="Wu L."/>
            <person name="Ma J."/>
        </authorList>
    </citation>
    <scope>NUCLEOTIDE SEQUENCE [LARGE SCALE GENOMIC DNA]</scope>
    <source>
        <strain evidence="10">CCUG 37865</strain>
    </source>
</reference>
<evidence type="ECO:0000256" key="5">
    <source>
        <dbReference type="ARBA" id="ARBA00023239"/>
    </source>
</evidence>
<dbReference type="EC" id="4.2.2.29" evidence="7"/>
<feature type="region of interest" description="Disordered" evidence="8">
    <location>
        <begin position="1"/>
        <end position="21"/>
    </location>
</feature>
<keyword evidence="5 7" id="KW-0456">Lyase</keyword>
<sequence length="384" mass="43976">MSKGTDDSNNKEKKKPTYKEIAQERGREASIARKIFFFIFIVLIAFIIIGGYSAYKYVANGVAPVDPDSEEEIEINIPLGSSTSDIAAILEEEGLIHNSLIYRFYVKFNNAADFQAGDYTLSPSMTLAEITAELETGAVYQEAVLRVTVPEGRNIEEIATIFEENAGVNREEFLEKMNDQEYIKELMEKYPDILTEEILAEDIRYPLEGYLFPATYEFYEEDPSIDKIVTNMLNKSQDILFIYIDQMEAMEQFTVHDIVTFASLVEEEAPSVEDRKRIAGVFYNRMAQDMMLQTDPTVIYAHGEHISRLTYADYEIESPYNTYHVMGLPIGPIANFGESSLQAVLEPEQSNYLYFLADAEGNVHYSETYEQHQAYEQQYIHTQE</sequence>
<keyword evidence="2 7" id="KW-0812">Transmembrane</keyword>
<evidence type="ECO:0000256" key="2">
    <source>
        <dbReference type="ARBA" id="ARBA00022692"/>
    </source>
</evidence>
<organism evidence="9 10">
    <name type="scientific">Gracilibacillus xinjiangensis</name>
    <dbReference type="NCBI Taxonomy" id="1193282"/>
    <lineage>
        <taxon>Bacteria</taxon>
        <taxon>Bacillati</taxon>
        <taxon>Bacillota</taxon>
        <taxon>Bacilli</taxon>
        <taxon>Bacillales</taxon>
        <taxon>Bacillaceae</taxon>
        <taxon>Gracilibacillus</taxon>
    </lineage>
</organism>
<evidence type="ECO:0000256" key="7">
    <source>
        <dbReference type="HAMAP-Rule" id="MF_02065"/>
    </source>
</evidence>
<accession>A0ABV8WYF8</accession>
<evidence type="ECO:0000256" key="1">
    <source>
        <dbReference type="ARBA" id="ARBA00022475"/>
    </source>
</evidence>
<evidence type="ECO:0000256" key="6">
    <source>
        <dbReference type="ARBA" id="ARBA00023316"/>
    </source>
</evidence>
<evidence type="ECO:0000313" key="9">
    <source>
        <dbReference type="EMBL" id="MFC4404033.1"/>
    </source>
</evidence>
<dbReference type="Gene3D" id="3.30.1490.480">
    <property type="entry name" value="Endolytic murein transglycosylase"/>
    <property type="match status" value="1"/>
</dbReference>
<dbReference type="CDD" id="cd08010">
    <property type="entry name" value="MltG_like"/>
    <property type="match status" value="1"/>
</dbReference>
<evidence type="ECO:0000256" key="8">
    <source>
        <dbReference type="SAM" id="MobiDB-lite"/>
    </source>
</evidence>
<comment type="caution">
    <text evidence="9">The sequence shown here is derived from an EMBL/GenBank/DDBJ whole genome shotgun (WGS) entry which is preliminary data.</text>
</comment>
<evidence type="ECO:0000313" key="10">
    <source>
        <dbReference type="Proteomes" id="UP001595882"/>
    </source>
</evidence>
<protein>
    <recommendedName>
        <fullName evidence="7">Endolytic murein transglycosylase</fullName>
        <ecNumber evidence="7">4.2.2.29</ecNumber>
    </recommendedName>
    <alternativeName>
        <fullName evidence="7">Peptidoglycan lytic transglycosylase</fullName>
    </alternativeName>
    <alternativeName>
        <fullName evidence="7">Peptidoglycan polymerization terminase</fullName>
    </alternativeName>
</protein>
<dbReference type="RefSeq" id="WP_390252575.1">
    <property type="nucleotide sequence ID" value="NZ_JBHSDT010000008.1"/>
</dbReference>
<keyword evidence="10" id="KW-1185">Reference proteome</keyword>
<dbReference type="EMBL" id="JBHSDT010000008">
    <property type="protein sequence ID" value="MFC4404033.1"/>
    <property type="molecule type" value="Genomic_DNA"/>
</dbReference>
<dbReference type="InterPro" id="IPR003770">
    <property type="entry name" value="MLTG-like"/>
</dbReference>
<dbReference type="HAMAP" id="MF_02065">
    <property type="entry name" value="MltG"/>
    <property type="match status" value="1"/>
</dbReference>
<comment type="similarity">
    <text evidence="7">Belongs to the transglycosylase MltG family.</text>
</comment>
<keyword evidence="1 7" id="KW-1003">Cell membrane</keyword>
<proteinExistence type="inferred from homology"/>
<comment type="function">
    <text evidence="7">Functions as a peptidoglycan terminase that cleaves nascent peptidoglycan strands endolytically to terminate their elongation.</text>
</comment>
<comment type="subcellular location">
    <subcellularLocation>
        <location evidence="7">Cell membrane</location>
        <topology evidence="7">Single-pass membrane protein</topology>
    </subcellularLocation>
</comment>
<dbReference type="Proteomes" id="UP001595882">
    <property type="component" value="Unassembled WGS sequence"/>
</dbReference>
<comment type="catalytic activity">
    <reaction evidence="7">
        <text>a peptidoglycan chain = a peptidoglycan chain with N-acetyl-1,6-anhydromuramyl-[peptide] at the reducing end + a peptidoglycan chain with N-acetylglucosamine at the non-reducing end.</text>
        <dbReference type="EC" id="4.2.2.29"/>
    </reaction>
</comment>
<name>A0ABV8WYF8_9BACI</name>
<dbReference type="PANTHER" id="PTHR30518:SF2">
    <property type="entry name" value="ENDOLYTIC MUREIN TRANSGLYCOSYLASE"/>
    <property type="match status" value="1"/>
</dbReference>
<dbReference type="PANTHER" id="PTHR30518">
    <property type="entry name" value="ENDOLYTIC MUREIN TRANSGLYCOSYLASE"/>
    <property type="match status" value="1"/>
</dbReference>
<dbReference type="Pfam" id="PF02618">
    <property type="entry name" value="YceG"/>
    <property type="match status" value="1"/>
</dbReference>